<dbReference type="GO" id="GO:0016491">
    <property type="term" value="F:oxidoreductase activity"/>
    <property type="evidence" value="ECO:0007669"/>
    <property type="project" value="UniProtKB-KW"/>
</dbReference>
<dbReference type="InterPro" id="IPR011042">
    <property type="entry name" value="6-blade_b-propeller_TolB-like"/>
</dbReference>
<keyword evidence="2" id="KW-0560">Oxidoreductase</keyword>
<dbReference type="PANTHER" id="PTHR19328:SF75">
    <property type="entry name" value="ALDOSE SUGAR DEHYDROGENASE YLII"/>
    <property type="match status" value="1"/>
</dbReference>
<accession>A0ABV7DMM5</accession>
<dbReference type="RefSeq" id="WP_257316617.1">
    <property type="nucleotide sequence ID" value="NZ_JANFDG010000021.1"/>
</dbReference>
<gene>
    <name evidence="2" type="ORF">ACFOHH_24545</name>
</gene>
<dbReference type="Pfam" id="PF07995">
    <property type="entry name" value="GSDH"/>
    <property type="match status" value="1"/>
</dbReference>
<dbReference type="PANTHER" id="PTHR19328">
    <property type="entry name" value="HEDGEHOG-INTERACTING PROTEIN"/>
    <property type="match status" value="1"/>
</dbReference>
<comment type="caution">
    <text evidence="2">The sequence shown here is derived from an EMBL/GenBank/DDBJ whole genome shotgun (WGS) entry which is preliminary data.</text>
</comment>
<feature type="domain" description="Glucose/Sorbosone dehydrogenase" evidence="1">
    <location>
        <begin position="52"/>
        <end position="380"/>
    </location>
</feature>
<organism evidence="2 3">
    <name type="scientific">Shinella pollutisoli</name>
    <dbReference type="NCBI Taxonomy" id="2250594"/>
    <lineage>
        <taxon>Bacteria</taxon>
        <taxon>Pseudomonadati</taxon>
        <taxon>Pseudomonadota</taxon>
        <taxon>Alphaproteobacteria</taxon>
        <taxon>Hyphomicrobiales</taxon>
        <taxon>Rhizobiaceae</taxon>
        <taxon>Shinella</taxon>
    </lineage>
</organism>
<evidence type="ECO:0000313" key="2">
    <source>
        <dbReference type="EMBL" id="MFC3076305.1"/>
    </source>
</evidence>
<dbReference type="Proteomes" id="UP001595377">
    <property type="component" value="Unassembled WGS sequence"/>
</dbReference>
<keyword evidence="3" id="KW-1185">Reference proteome</keyword>
<name>A0ABV7DMM5_9HYPH</name>
<protein>
    <submittedName>
        <fullName evidence="2">PQQ-dependent sugar dehydrogenase</fullName>
        <ecNumber evidence="2">1.1.5.-</ecNumber>
    </submittedName>
</protein>
<evidence type="ECO:0000313" key="3">
    <source>
        <dbReference type="Proteomes" id="UP001595377"/>
    </source>
</evidence>
<sequence>MRTENRHFRTIWAGIAGAALAGTLGLTAAVAETREFPSKKANLIVETLATGLDQPWSVEPLPDGGYLVSEKPGTLRIIRDGKASAPIDGVPQVAEIGQGGLLDVALARDFAESRTLYLTYAAPGDGGAGTAVARARLSADGTALEDVTRIFAMNRFSSRGQHFGSRIAIAGDGSLFFGIGDRGEDMRAQDPRDHAGSILHINPDGSPHADNPYLGTSEGLPEIWSIGHRNPQGIVIDPADGRLITVEHGARGGDEINTPQPGHNYGWPLTSYGRHYSGAEFELGSAADGFDQPLYYWDPSIAPGAIAVYRGAMFPEWEGNLIVAALKYQLLARLERAEDGAVVAEERLFGGEFGRLRDVVVAADGALLILTDGEDGALLRVSRAAAEE</sequence>
<dbReference type="EC" id="1.1.5.-" evidence="2"/>
<evidence type="ECO:0000259" key="1">
    <source>
        <dbReference type="Pfam" id="PF07995"/>
    </source>
</evidence>
<proteinExistence type="predicted"/>
<reference evidence="3" key="1">
    <citation type="journal article" date="2019" name="Int. J. Syst. Evol. Microbiol.">
        <title>The Global Catalogue of Microorganisms (GCM) 10K type strain sequencing project: providing services to taxonomists for standard genome sequencing and annotation.</title>
        <authorList>
            <consortium name="The Broad Institute Genomics Platform"/>
            <consortium name="The Broad Institute Genome Sequencing Center for Infectious Disease"/>
            <person name="Wu L."/>
            <person name="Ma J."/>
        </authorList>
    </citation>
    <scope>NUCLEOTIDE SEQUENCE [LARGE SCALE GENOMIC DNA]</scope>
    <source>
        <strain evidence="3">KCTC 52677</strain>
    </source>
</reference>
<dbReference type="Gene3D" id="2.120.10.30">
    <property type="entry name" value="TolB, C-terminal domain"/>
    <property type="match status" value="1"/>
</dbReference>
<dbReference type="EMBL" id="JBHRSP010000053">
    <property type="protein sequence ID" value="MFC3076305.1"/>
    <property type="molecule type" value="Genomic_DNA"/>
</dbReference>
<dbReference type="InterPro" id="IPR011041">
    <property type="entry name" value="Quinoprot_gluc/sorb_DH_b-prop"/>
</dbReference>
<dbReference type="SUPFAM" id="SSF50952">
    <property type="entry name" value="Soluble quinoprotein glucose dehydrogenase"/>
    <property type="match status" value="1"/>
</dbReference>
<dbReference type="InterPro" id="IPR012938">
    <property type="entry name" value="Glc/Sorbosone_DH"/>
</dbReference>